<dbReference type="GO" id="GO:0042254">
    <property type="term" value="P:ribosome biogenesis"/>
    <property type="evidence" value="ECO:0007669"/>
    <property type="project" value="InterPro"/>
</dbReference>
<feature type="region of interest" description="Disordered" evidence="5">
    <location>
        <begin position="256"/>
        <end position="279"/>
    </location>
</feature>
<dbReference type="PANTHER" id="PTHR12455">
    <property type="entry name" value="NUCLEOLAR COMPLEX PROTEIN 4"/>
    <property type="match status" value="1"/>
</dbReference>
<feature type="domain" description="CCAAT-binding factor" evidence="6">
    <location>
        <begin position="380"/>
        <end position="528"/>
    </location>
</feature>
<dbReference type="EMBL" id="WTXG01000018">
    <property type="protein sequence ID" value="KAI0300596.1"/>
    <property type="molecule type" value="Genomic_DNA"/>
</dbReference>
<evidence type="ECO:0000313" key="7">
    <source>
        <dbReference type="EMBL" id="KAI0300596.1"/>
    </source>
</evidence>
<comment type="caution">
    <text evidence="7">The sequence shown here is derived from an EMBL/GenBank/DDBJ whole genome shotgun (WGS) entry which is preliminary data.</text>
</comment>
<dbReference type="GO" id="GO:0032040">
    <property type="term" value="C:small-subunit processome"/>
    <property type="evidence" value="ECO:0007669"/>
    <property type="project" value="TreeGrafter"/>
</dbReference>
<evidence type="ECO:0000256" key="4">
    <source>
        <dbReference type="ARBA" id="ARBA00022989"/>
    </source>
</evidence>
<dbReference type="Proteomes" id="UP001203297">
    <property type="component" value="Unassembled WGS sequence"/>
</dbReference>
<gene>
    <name evidence="7" type="ORF">B0F90DRAFT_1629795</name>
</gene>
<keyword evidence="8" id="KW-1185">Reference proteome</keyword>
<dbReference type="SUPFAM" id="SSF48371">
    <property type="entry name" value="ARM repeat"/>
    <property type="match status" value="1"/>
</dbReference>
<keyword evidence="3" id="KW-0812">Transmembrane</keyword>
<evidence type="ECO:0000259" key="6">
    <source>
        <dbReference type="Pfam" id="PF03914"/>
    </source>
</evidence>
<accession>A0AAD4M3B8</accession>
<keyword evidence="4" id="KW-0472">Membrane</keyword>
<dbReference type="InterPro" id="IPR027193">
    <property type="entry name" value="Noc4"/>
</dbReference>
<comment type="subcellular location">
    <subcellularLocation>
        <location evidence="1">Nucleus membrane</location>
        <topology evidence="1">Multi-pass membrane protein</topology>
    </subcellularLocation>
</comment>
<comment type="similarity">
    <text evidence="2">Belongs to the CBF/MAK21 family.</text>
</comment>
<sequence length="598" mass="68138">MAPPSLSADLRSGSGSRKRLKLQDESLIKDLEDELTESISSNASLNPLADLTSLATSLDEPQIVLKAIYACYRVFTTLISNGSLETSTNEQAKVVQIWILGRLDEYIRFLCGLIKDEEPLLRTSALNIVMSLLKHLSASLSRSSPQAQFHVPHFKKVISALLRCPPLSRSTQEEFPGELDPEVRDMFIAKWLNVYTDVRWFFLRDAEPILLSSSLKTDPQVPKNLLSFLERLKSFPIVQSELTSWWVEGLKTQPAKPNNAFNDSEPDLSGSGSEPEANEGDWRKFFDEEEMQKRQSETPIRLHRLTVHQSLHSLASHRAVFTRLWLRLLPRLSGDERAGSSLSLRVLNIMHRGVMPHLTRAVMVMDWVGGCVDYGGVVGLLALNTLFILMQEYNLDYPSFYTRLYAFLDQDLLHLKYRSRFFRLTELFLSSTHLPATLLASFVKRLSRLSLTAPPSSIVITIPFIYNILKRHPALMRMIHRDEDGSVPFEDPFVTDEPNPNLTNALDSSLWELCSHKSHYHAGVSTLARIFEEAFTKPSYPLEDFLDHTYGTLIEGELKRRIKKDPSVEINEPHGIFETRDDPPLDSERNIVECLWTF</sequence>
<proteinExistence type="inferred from homology"/>
<reference evidence="7" key="1">
    <citation type="journal article" date="2022" name="New Phytol.">
        <title>Evolutionary transition to the ectomycorrhizal habit in the genomes of a hyperdiverse lineage of mushroom-forming fungi.</title>
        <authorList>
            <person name="Looney B."/>
            <person name="Miyauchi S."/>
            <person name="Morin E."/>
            <person name="Drula E."/>
            <person name="Courty P.E."/>
            <person name="Kohler A."/>
            <person name="Kuo A."/>
            <person name="LaButti K."/>
            <person name="Pangilinan J."/>
            <person name="Lipzen A."/>
            <person name="Riley R."/>
            <person name="Andreopoulos W."/>
            <person name="He G."/>
            <person name="Johnson J."/>
            <person name="Nolan M."/>
            <person name="Tritt A."/>
            <person name="Barry K.W."/>
            <person name="Grigoriev I.V."/>
            <person name="Nagy L.G."/>
            <person name="Hibbett D."/>
            <person name="Henrissat B."/>
            <person name="Matheny P.B."/>
            <person name="Labbe J."/>
            <person name="Martin F.M."/>
        </authorList>
    </citation>
    <scope>NUCLEOTIDE SEQUENCE</scope>
    <source>
        <strain evidence="7">BPL690</strain>
    </source>
</reference>
<protein>
    <submittedName>
        <fullName evidence="7">CBF/Mak21 family-domain-containing protein</fullName>
    </submittedName>
</protein>
<dbReference type="GO" id="GO:0030692">
    <property type="term" value="C:Noc4p-Nop14p complex"/>
    <property type="evidence" value="ECO:0007669"/>
    <property type="project" value="TreeGrafter"/>
</dbReference>
<dbReference type="Pfam" id="PF03914">
    <property type="entry name" value="CBF"/>
    <property type="match status" value="1"/>
</dbReference>
<dbReference type="InterPro" id="IPR016024">
    <property type="entry name" value="ARM-type_fold"/>
</dbReference>
<name>A0AAD4M3B8_9AGAM</name>
<dbReference type="InterPro" id="IPR005612">
    <property type="entry name" value="CCAAT-binding_factor"/>
</dbReference>
<evidence type="ECO:0000256" key="5">
    <source>
        <dbReference type="SAM" id="MobiDB-lite"/>
    </source>
</evidence>
<evidence type="ECO:0000256" key="3">
    <source>
        <dbReference type="ARBA" id="ARBA00022692"/>
    </source>
</evidence>
<organism evidence="7 8">
    <name type="scientific">Multifurca ochricompacta</name>
    <dbReference type="NCBI Taxonomy" id="376703"/>
    <lineage>
        <taxon>Eukaryota</taxon>
        <taxon>Fungi</taxon>
        <taxon>Dikarya</taxon>
        <taxon>Basidiomycota</taxon>
        <taxon>Agaricomycotina</taxon>
        <taxon>Agaricomycetes</taxon>
        <taxon>Russulales</taxon>
        <taxon>Russulaceae</taxon>
        <taxon>Multifurca</taxon>
    </lineage>
</organism>
<dbReference type="GO" id="GO:0031965">
    <property type="term" value="C:nuclear membrane"/>
    <property type="evidence" value="ECO:0007669"/>
    <property type="project" value="UniProtKB-SubCell"/>
</dbReference>
<evidence type="ECO:0000256" key="1">
    <source>
        <dbReference type="ARBA" id="ARBA00004232"/>
    </source>
</evidence>
<dbReference type="PANTHER" id="PTHR12455:SF0">
    <property type="entry name" value="NUCLEOLAR COMPLEX PROTEIN 4 HOMOLOG"/>
    <property type="match status" value="1"/>
</dbReference>
<dbReference type="AlphaFoldDB" id="A0AAD4M3B8"/>
<evidence type="ECO:0000313" key="8">
    <source>
        <dbReference type="Proteomes" id="UP001203297"/>
    </source>
</evidence>
<keyword evidence="4" id="KW-1133">Transmembrane helix</keyword>
<evidence type="ECO:0000256" key="2">
    <source>
        <dbReference type="ARBA" id="ARBA00007797"/>
    </source>
</evidence>